<protein>
    <submittedName>
        <fullName evidence="1">Uncharacterized protein</fullName>
    </submittedName>
</protein>
<name>A0A9R0P7R4_AMYMS</name>
<dbReference type="EMBL" id="CP002896">
    <property type="protein sequence ID" value="AEK47782.1"/>
    <property type="molecule type" value="Genomic_DNA"/>
</dbReference>
<gene>
    <name evidence="1" type="ordered locus">RAM_46585</name>
</gene>
<evidence type="ECO:0000313" key="2">
    <source>
        <dbReference type="Proteomes" id="UP000006138"/>
    </source>
</evidence>
<dbReference type="Proteomes" id="UP000006138">
    <property type="component" value="Chromosome"/>
</dbReference>
<accession>A0A9R0P7R4</accession>
<keyword evidence="2" id="KW-1185">Reference proteome</keyword>
<organism evidence="1 2">
    <name type="scientific">Amycolatopsis mediterranei (strain S699)</name>
    <name type="common">Nocardia mediterranei</name>
    <dbReference type="NCBI Taxonomy" id="713604"/>
    <lineage>
        <taxon>Bacteria</taxon>
        <taxon>Bacillati</taxon>
        <taxon>Actinomycetota</taxon>
        <taxon>Actinomycetes</taxon>
        <taxon>Pseudonocardiales</taxon>
        <taxon>Pseudonocardiaceae</taxon>
        <taxon>Amycolatopsis</taxon>
    </lineage>
</organism>
<proteinExistence type="predicted"/>
<dbReference type="AlphaFoldDB" id="A0A9R0P7R4"/>
<reference evidence="1 2" key="1">
    <citation type="journal article" date="2011" name="J. Bacteriol.">
        <title>Whole genome sequence of the rifamycin B-producing strain Amycolatopsis mediterranei S699.</title>
        <authorList>
            <person name="Verma M."/>
            <person name="Kaur J."/>
            <person name="Kumar M."/>
            <person name="Kumari K."/>
            <person name="Saxena A."/>
            <person name="Anand S."/>
            <person name="Nigam A."/>
            <person name="Ravi V."/>
            <person name="Raghuvanshi S."/>
            <person name="Khurana P."/>
            <person name="Tyagi A.K."/>
            <person name="Khurana J.P."/>
            <person name="Lal R."/>
        </authorList>
    </citation>
    <scope>NUCLEOTIDE SEQUENCE [LARGE SCALE GENOMIC DNA]</scope>
    <source>
        <strain evidence="1 2">S699</strain>
    </source>
</reference>
<sequence>MCWAAGAPAEPIAPAEPVEPVEPVWRGGCDTCCADRDGCCAATP</sequence>
<dbReference type="KEGG" id="amn:RAM_46585"/>
<evidence type="ECO:0000313" key="1">
    <source>
        <dbReference type="EMBL" id="AEK47782.1"/>
    </source>
</evidence>